<proteinExistence type="inferred from homology"/>
<dbReference type="EMBL" id="NHSF01000059">
    <property type="protein sequence ID" value="MBK5931008.1"/>
    <property type="molecule type" value="Genomic_DNA"/>
</dbReference>
<sequence>MRYLSTRGGVEPVGFAEAVMMGLGTDGGLLVPEHIPRLSEDTLVAWSRLSFQALAVEVLAPFVGEAMPRADLVALVEHSYGRFSHPEVTPVVEQAGRPWLELFHGPTAAFKDVALQLLGNLFEYFIARERGVLRILGATSGDTGSAAIDGVRGKAGIEIFILHPKGRVSPIQERQMTTVLDANVHNIAVEGTFDDTQRIVKALFNDLAFKRDYRLGAVNSINLARILAQTIYYFYAWGRLSGGDPAHRVSFSVPTGNFGDVFAGWLAKRMGLPIDRLIIATNRNDILSRFVASGVYRAGEVYHTLSPAMDIQLASNFERYLYYLLDQDPAAVRALLAEMEQTGQLQVDGERQRRVAEDFDARAVSDAETLAEIRRVYQAGGYLLCPHTAVGARAAADHPDAVVLATAHPAKFETAVVEAIGIEPAPPPPLRGLLERETRCVELPAEAEAVSRFMRETLDTSAREHP</sequence>
<dbReference type="Pfam" id="PF24857">
    <property type="entry name" value="THR4_C"/>
    <property type="match status" value="1"/>
</dbReference>
<evidence type="ECO:0000256" key="6">
    <source>
        <dbReference type="PIRSR" id="PIRSR604450-51"/>
    </source>
</evidence>
<dbReference type="Gene3D" id="3.40.50.1100">
    <property type="match status" value="2"/>
</dbReference>
<reference evidence="8" key="2">
    <citation type="journal article" date="2020" name="Microorganisms">
        <title>Osmotic Adaptation and Compatible Solute Biosynthesis of Phototrophic Bacteria as Revealed from Genome Analyses.</title>
        <authorList>
            <person name="Imhoff J.F."/>
            <person name="Rahn T."/>
            <person name="Kunzel S."/>
            <person name="Keller A."/>
            <person name="Neulinger S.C."/>
        </authorList>
    </citation>
    <scope>NUCLEOTIDE SEQUENCE</scope>
    <source>
        <strain evidence="8">DSM 4395</strain>
    </source>
</reference>
<dbReference type="PANTHER" id="PTHR42690:SF1">
    <property type="entry name" value="THREONINE SYNTHASE-LIKE 2"/>
    <property type="match status" value="1"/>
</dbReference>
<dbReference type="EC" id="4.2.3.1" evidence="5"/>
<name>A0AAJ0UGH3_HALSE</name>
<evidence type="ECO:0000256" key="4">
    <source>
        <dbReference type="ARBA" id="ARBA00023239"/>
    </source>
</evidence>
<evidence type="ECO:0000313" key="9">
    <source>
        <dbReference type="Proteomes" id="UP001296967"/>
    </source>
</evidence>
<feature type="domain" description="Threonine synthase N-terminal" evidence="7">
    <location>
        <begin position="2"/>
        <end position="80"/>
    </location>
</feature>
<evidence type="ECO:0000256" key="1">
    <source>
        <dbReference type="ARBA" id="ARBA00001933"/>
    </source>
</evidence>
<dbReference type="PANTHER" id="PTHR42690">
    <property type="entry name" value="THREONINE SYNTHASE FAMILY MEMBER"/>
    <property type="match status" value="1"/>
</dbReference>
<dbReference type="FunFam" id="3.90.1380.10:FF:000003">
    <property type="entry name" value="THR4p Threonine synthase"/>
    <property type="match status" value="1"/>
</dbReference>
<feature type="modified residue" description="N6-(pyridoxal phosphate)lysine" evidence="6">
    <location>
        <position position="111"/>
    </location>
</feature>
<dbReference type="InterPro" id="IPR037158">
    <property type="entry name" value="Thr_synth_N_sf"/>
</dbReference>
<comment type="cofactor">
    <cofactor evidence="1 6">
        <name>pyridoxal 5'-phosphate</name>
        <dbReference type="ChEBI" id="CHEBI:597326"/>
    </cofactor>
</comment>
<organism evidence="8 9">
    <name type="scientific">Halochromatium salexigens</name>
    <name type="common">Chromatium salexigens</name>
    <dbReference type="NCBI Taxonomy" id="49447"/>
    <lineage>
        <taxon>Bacteria</taxon>
        <taxon>Pseudomonadati</taxon>
        <taxon>Pseudomonadota</taxon>
        <taxon>Gammaproteobacteria</taxon>
        <taxon>Chromatiales</taxon>
        <taxon>Chromatiaceae</taxon>
        <taxon>Halochromatium</taxon>
    </lineage>
</organism>
<accession>A0AAJ0UGH3</accession>
<keyword evidence="9" id="KW-1185">Reference proteome</keyword>
<dbReference type="NCBIfam" id="TIGR00260">
    <property type="entry name" value="thrC"/>
    <property type="match status" value="1"/>
</dbReference>
<protein>
    <recommendedName>
        <fullName evidence="5">Threonine synthase</fullName>
        <ecNumber evidence="5">4.2.3.1</ecNumber>
    </recommendedName>
</protein>
<dbReference type="GO" id="GO:0004795">
    <property type="term" value="F:threonine synthase activity"/>
    <property type="evidence" value="ECO:0007669"/>
    <property type="project" value="UniProtKB-UniRule"/>
</dbReference>
<dbReference type="InterPro" id="IPR051166">
    <property type="entry name" value="Threonine_Synthase"/>
</dbReference>
<comment type="similarity">
    <text evidence="2">Belongs to the threonine synthase family.</text>
</comment>
<dbReference type="SUPFAM" id="SSF53686">
    <property type="entry name" value="Tryptophan synthase beta subunit-like PLP-dependent enzymes"/>
    <property type="match status" value="1"/>
</dbReference>
<evidence type="ECO:0000313" key="8">
    <source>
        <dbReference type="EMBL" id="MBK5931008.1"/>
    </source>
</evidence>
<keyword evidence="3 6" id="KW-0663">Pyridoxal phosphate</keyword>
<dbReference type="InterPro" id="IPR029144">
    <property type="entry name" value="Thr_synth_N"/>
</dbReference>
<keyword evidence="4" id="KW-0456">Lyase</keyword>
<evidence type="ECO:0000256" key="2">
    <source>
        <dbReference type="ARBA" id="ARBA00005517"/>
    </source>
</evidence>
<comment type="caution">
    <text evidence="8">The sequence shown here is derived from an EMBL/GenBank/DDBJ whole genome shotgun (WGS) entry which is preliminary data.</text>
</comment>
<reference evidence="8" key="1">
    <citation type="submission" date="2017-05" db="EMBL/GenBank/DDBJ databases">
        <authorList>
            <person name="Imhoff J.F."/>
            <person name="Rahn T."/>
            <person name="Kuenzel S."/>
            <person name="Neulinger S.C."/>
        </authorList>
    </citation>
    <scope>NUCLEOTIDE SEQUENCE</scope>
    <source>
        <strain evidence="8">DSM 4395</strain>
    </source>
</reference>
<evidence type="ECO:0000259" key="7">
    <source>
        <dbReference type="Pfam" id="PF14821"/>
    </source>
</evidence>
<dbReference type="AlphaFoldDB" id="A0AAJ0UGH3"/>
<evidence type="ECO:0000256" key="5">
    <source>
        <dbReference type="NCBIfam" id="TIGR00260"/>
    </source>
</evidence>
<dbReference type="GO" id="GO:0009088">
    <property type="term" value="P:threonine biosynthetic process"/>
    <property type="evidence" value="ECO:0007669"/>
    <property type="project" value="UniProtKB-UniRule"/>
</dbReference>
<evidence type="ECO:0000256" key="3">
    <source>
        <dbReference type="ARBA" id="ARBA00022898"/>
    </source>
</evidence>
<dbReference type="CDD" id="cd01560">
    <property type="entry name" value="Thr-synth_2"/>
    <property type="match status" value="1"/>
</dbReference>
<dbReference type="RefSeq" id="WP_201245829.1">
    <property type="nucleotide sequence ID" value="NZ_NHSF01000059.1"/>
</dbReference>
<gene>
    <name evidence="8" type="ORF">CCR82_10845</name>
</gene>
<dbReference type="InterPro" id="IPR036052">
    <property type="entry name" value="TrpB-like_PALP_sf"/>
</dbReference>
<dbReference type="Pfam" id="PF14821">
    <property type="entry name" value="Thr_synth_N"/>
    <property type="match status" value="1"/>
</dbReference>
<dbReference type="Proteomes" id="UP001296967">
    <property type="component" value="Unassembled WGS sequence"/>
</dbReference>
<dbReference type="Gene3D" id="3.90.1380.10">
    <property type="entry name" value="Threonine synthase, N-terminal domain"/>
    <property type="match status" value="1"/>
</dbReference>
<dbReference type="InterPro" id="IPR004450">
    <property type="entry name" value="Thr_synthase-like"/>
</dbReference>